<dbReference type="KEGG" id="rob:CK5_26940"/>
<proteinExistence type="inferred from homology"/>
<dbReference type="RefSeq" id="WP_015542749.1">
    <property type="nucleotide sequence ID" value="NC_021022.1"/>
</dbReference>
<protein>
    <submittedName>
        <fullName evidence="9">ABC-type nitrate/sulfonate/bicarbonate transport system, permease component</fullName>
    </submittedName>
</protein>
<feature type="transmembrane region" description="Helical" evidence="7">
    <location>
        <begin position="232"/>
        <end position="254"/>
    </location>
</feature>
<comment type="subcellular location">
    <subcellularLocation>
        <location evidence="1 7">Cell membrane</location>
        <topology evidence="1 7">Multi-pass membrane protein</topology>
    </subcellularLocation>
</comment>
<sequence>MEEFMKQQQQANAPKQEKNRVKSALIILFWLVVWEIADRVIDNRIILSGPVHIIASLAQQVQQADFWLICGASFLRIAVGFILSFVAGFLLALVCHRFKLIRDFLEPIIVMLKTVPMISFVIMLLIWVGNQALTIYLSFLIVLPIIYTNTLQGLNNVDPQLMEVAKVYHMAPWKKFMFIYRPAFMPFVLSASKLALGMSWKSGIMAEVIGTPKPSIGREMYAAKSYLQTADLFAWTVVVVILSVIFEKAFMFLLKKLSAPMGWLVSGKDTDDE</sequence>
<dbReference type="GO" id="GO:0055085">
    <property type="term" value="P:transmembrane transport"/>
    <property type="evidence" value="ECO:0007669"/>
    <property type="project" value="InterPro"/>
</dbReference>
<reference evidence="9 10" key="1">
    <citation type="submission" date="2010-03" db="EMBL/GenBank/DDBJ databases">
        <title>The genome sequence of Ruminococcus obeum A2-162.</title>
        <authorList>
            <consortium name="metaHIT consortium -- http://www.metahit.eu/"/>
            <person name="Pajon A."/>
            <person name="Turner K."/>
            <person name="Parkhill J."/>
            <person name="Duncan S."/>
            <person name="Flint H."/>
        </authorList>
    </citation>
    <scope>NUCLEOTIDE SEQUENCE [LARGE SCALE GENOMIC DNA]</scope>
    <source>
        <strain evidence="9 10">A2-162</strain>
    </source>
</reference>
<keyword evidence="2 7" id="KW-0813">Transport</keyword>
<gene>
    <name evidence="9" type="ORF">CK5_26940</name>
</gene>
<name>D4LT74_9FIRM</name>
<feature type="transmembrane region" description="Helical" evidence="7">
    <location>
        <begin position="66"/>
        <end position="95"/>
    </location>
</feature>
<dbReference type="PANTHER" id="PTHR30151:SF0">
    <property type="entry name" value="ABC TRANSPORTER PERMEASE PROTEIN MJ0413-RELATED"/>
    <property type="match status" value="1"/>
</dbReference>
<evidence type="ECO:0000256" key="3">
    <source>
        <dbReference type="ARBA" id="ARBA00022475"/>
    </source>
</evidence>
<keyword evidence="4 7" id="KW-0812">Transmembrane</keyword>
<dbReference type="Pfam" id="PF00528">
    <property type="entry name" value="BPD_transp_1"/>
    <property type="match status" value="1"/>
</dbReference>
<keyword evidence="10" id="KW-1185">Reference proteome</keyword>
<evidence type="ECO:0000256" key="5">
    <source>
        <dbReference type="ARBA" id="ARBA00022989"/>
    </source>
</evidence>
<dbReference type="EMBL" id="FP929054">
    <property type="protein sequence ID" value="CBL23982.1"/>
    <property type="molecule type" value="Genomic_DNA"/>
</dbReference>
<dbReference type="InterPro" id="IPR000515">
    <property type="entry name" value="MetI-like"/>
</dbReference>
<feature type="domain" description="ABC transmembrane type-1" evidence="8">
    <location>
        <begin position="70"/>
        <end position="250"/>
    </location>
</feature>
<dbReference type="Proteomes" id="UP000008955">
    <property type="component" value="Chromosome"/>
</dbReference>
<evidence type="ECO:0000313" key="10">
    <source>
        <dbReference type="Proteomes" id="UP000008955"/>
    </source>
</evidence>
<evidence type="ECO:0000256" key="6">
    <source>
        <dbReference type="ARBA" id="ARBA00023136"/>
    </source>
</evidence>
<dbReference type="PANTHER" id="PTHR30151">
    <property type="entry name" value="ALKANE SULFONATE ABC TRANSPORTER-RELATED, MEMBRANE SUBUNIT"/>
    <property type="match status" value="1"/>
</dbReference>
<dbReference type="HOGENOM" id="CLU_046113_4_2_9"/>
<reference evidence="9 10" key="2">
    <citation type="submission" date="2010-03" db="EMBL/GenBank/DDBJ databases">
        <authorList>
            <person name="Pajon A."/>
        </authorList>
    </citation>
    <scope>NUCLEOTIDE SEQUENCE [LARGE SCALE GENOMIC DNA]</scope>
    <source>
        <strain evidence="9 10">A2-162</strain>
    </source>
</reference>
<dbReference type="SUPFAM" id="SSF161098">
    <property type="entry name" value="MetI-like"/>
    <property type="match status" value="1"/>
</dbReference>
<dbReference type="CDD" id="cd06261">
    <property type="entry name" value="TM_PBP2"/>
    <property type="match status" value="1"/>
</dbReference>
<dbReference type="Gene3D" id="1.10.3720.10">
    <property type="entry name" value="MetI-like"/>
    <property type="match status" value="1"/>
</dbReference>
<comment type="similarity">
    <text evidence="7">Belongs to the binding-protein-dependent transport system permease family.</text>
</comment>
<keyword evidence="5 7" id="KW-1133">Transmembrane helix</keyword>
<evidence type="ECO:0000313" key="9">
    <source>
        <dbReference type="EMBL" id="CBL23982.1"/>
    </source>
</evidence>
<keyword evidence="3" id="KW-1003">Cell membrane</keyword>
<dbReference type="PROSITE" id="PS50928">
    <property type="entry name" value="ABC_TM1"/>
    <property type="match status" value="1"/>
</dbReference>
<evidence type="ECO:0000256" key="1">
    <source>
        <dbReference type="ARBA" id="ARBA00004651"/>
    </source>
</evidence>
<dbReference type="AlphaFoldDB" id="D4LT74"/>
<feature type="transmembrane region" description="Helical" evidence="7">
    <location>
        <begin position="21"/>
        <end position="37"/>
    </location>
</feature>
<dbReference type="InterPro" id="IPR035906">
    <property type="entry name" value="MetI-like_sf"/>
</dbReference>
<feature type="transmembrane region" description="Helical" evidence="7">
    <location>
        <begin position="178"/>
        <end position="196"/>
    </location>
</feature>
<organism evidence="9 10">
    <name type="scientific">Blautia obeum A2-162</name>
    <dbReference type="NCBI Taxonomy" id="657314"/>
    <lineage>
        <taxon>Bacteria</taxon>
        <taxon>Bacillati</taxon>
        <taxon>Bacillota</taxon>
        <taxon>Clostridia</taxon>
        <taxon>Lachnospirales</taxon>
        <taxon>Lachnospiraceae</taxon>
        <taxon>Blautia</taxon>
    </lineage>
</organism>
<evidence type="ECO:0000256" key="7">
    <source>
        <dbReference type="RuleBase" id="RU363032"/>
    </source>
</evidence>
<accession>D4LT74</accession>
<feature type="transmembrane region" description="Helical" evidence="7">
    <location>
        <begin position="135"/>
        <end position="157"/>
    </location>
</feature>
<feature type="transmembrane region" description="Helical" evidence="7">
    <location>
        <begin position="107"/>
        <end position="129"/>
    </location>
</feature>
<dbReference type="GO" id="GO:0005886">
    <property type="term" value="C:plasma membrane"/>
    <property type="evidence" value="ECO:0007669"/>
    <property type="project" value="UniProtKB-SubCell"/>
</dbReference>
<evidence type="ECO:0000259" key="8">
    <source>
        <dbReference type="PROSITE" id="PS50928"/>
    </source>
</evidence>
<keyword evidence="6 7" id="KW-0472">Membrane</keyword>
<evidence type="ECO:0000256" key="4">
    <source>
        <dbReference type="ARBA" id="ARBA00022692"/>
    </source>
</evidence>
<dbReference type="PATRIC" id="fig|657314.3.peg.2533"/>
<evidence type="ECO:0000256" key="2">
    <source>
        <dbReference type="ARBA" id="ARBA00022448"/>
    </source>
</evidence>